<accession>A0A8J4IV05</accession>
<evidence type="ECO:0000313" key="2">
    <source>
        <dbReference type="EMBL" id="KAF1499381.1"/>
    </source>
</evidence>
<dbReference type="PANTHER" id="PTHR33166">
    <property type="entry name" value="GAG_P30 DOMAIN-CONTAINING PROTEIN"/>
    <property type="match status" value="1"/>
</dbReference>
<sequence length="139" mass="15952">WPANDPGQSPNLPANRDMLQGVRGGLLESLELAGRKTINWAKVRECQQGNAEHPSEYYTRLVKQGRMFGGVNRENEENRTLMVSFFVDQSTPDIKKYFSKHMPGWQGKGLDEIVSIAAFVFNGRDERQLKQKKKKEKDR</sequence>
<name>A0A8J4IV05_EUDMI</name>
<gene>
    <name evidence="2" type="ORF">FQV19_0015911</name>
</gene>
<feature type="domain" description="Core shell protein Gag P30" evidence="1">
    <location>
        <begin position="11"/>
        <end position="122"/>
    </location>
</feature>
<dbReference type="AlphaFoldDB" id="A0A8J4IV05"/>
<dbReference type="InterPro" id="IPR003036">
    <property type="entry name" value="Gag_P30"/>
</dbReference>
<feature type="non-terminal residue" evidence="2">
    <location>
        <position position="139"/>
    </location>
</feature>
<reference evidence="2" key="1">
    <citation type="journal article" date="2019" name="Gigascience">
        <title>High-coverage genomes to elucidate the evolution of penguins.</title>
        <authorList>
            <person name="Pan H."/>
            <person name="Cole T.L."/>
            <person name="Bi X."/>
            <person name="Fang M."/>
            <person name="Zhou C."/>
            <person name="Yang Z."/>
            <person name="Ksepka D.T."/>
            <person name="Hart T."/>
            <person name="Bouzat J.L."/>
            <person name="Argilla L.S."/>
            <person name="Bertelsen M.F."/>
            <person name="Boersma P.D."/>
            <person name="Bost C.A."/>
            <person name="Cherel Y."/>
            <person name="Dann P."/>
            <person name="Fiddaman S.R."/>
            <person name="Howard P."/>
            <person name="Labuschagne K."/>
            <person name="Mattern T."/>
            <person name="Miller G."/>
            <person name="Parker P."/>
            <person name="Phillips R.A."/>
            <person name="Quillfeldt P."/>
            <person name="Ryan P.G."/>
            <person name="Taylor H."/>
            <person name="Thompson D.R."/>
            <person name="Young M.J."/>
            <person name="Ellegaard M.R."/>
            <person name="Gilbert M.T.P."/>
            <person name="Sinding M.S."/>
            <person name="Pacheco G."/>
            <person name="Shepherd L.D."/>
            <person name="Tennyson A.J.D."/>
            <person name="Grosser S."/>
            <person name="Kay E."/>
            <person name="Nupen L.J."/>
            <person name="Ellenberg U."/>
            <person name="Houston D.M."/>
            <person name="Reeve A.H."/>
            <person name="Johnson K."/>
            <person name="Masello J.F."/>
            <person name="Stracke T."/>
            <person name="McKinlay B."/>
            <person name="Borboroglu P.G."/>
            <person name="Zhang D.X."/>
            <person name="Zhang G."/>
        </authorList>
    </citation>
    <scope>NUCLEOTIDE SEQUENCE</scope>
    <source>
        <strain evidence="2">Gonzo</strain>
    </source>
</reference>
<dbReference type="OrthoDB" id="9049599at2759"/>
<protein>
    <recommendedName>
        <fullName evidence="1">Core shell protein Gag P30 domain-containing protein</fullName>
    </recommendedName>
</protein>
<dbReference type="Proteomes" id="UP000782854">
    <property type="component" value="Unassembled WGS sequence"/>
</dbReference>
<dbReference type="EMBL" id="VULC01021881">
    <property type="protein sequence ID" value="KAF1499381.1"/>
    <property type="molecule type" value="Genomic_DNA"/>
</dbReference>
<organism evidence="2 3">
    <name type="scientific">Eudyptula minor</name>
    <name type="common">Little blue penguin</name>
    <name type="synonym">Aptenodytes minor</name>
    <dbReference type="NCBI Taxonomy" id="37083"/>
    <lineage>
        <taxon>Eukaryota</taxon>
        <taxon>Metazoa</taxon>
        <taxon>Chordata</taxon>
        <taxon>Craniata</taxon>
        <taxon>Vertebrata</taxon>
        <taxon>Euteleostomi</taxon>
        <taxon>Archelosauria</taxon>
        <taxon>Archosauria</taxon>
        <taxon>Dinosauria</taxon>
        <taxon>Saurischia</taxon>
        <taxon>Theropoda</taxon>
        <taxon>Coelurosauria</taxon>
        <taxon>Aves</taxon>
        <taxon>Neognathae</taxon>
        <taxon>Neoaves</taxon>
        <taxon>Aequornithes</taxon>
        <taxon>Sphenisciformes</taxon>
        <taxon>Spheniscidae</taxon>
        <taxon>Eudyptula</taxon>
    </lineage>
</organism>
<proteinExistence type="predicted"/>
<dbReference type="InterPro" id="IPR050462">
    <property type="entry name" value="Retroviral_Gag-Pol_poly"/>
</dbReference>
<evidence type="ECO:0000259" key="1">
    <source>
        <dbReference type="Pfam" id="PF02093"/>
    </source>
</evidence>
<evidence type="ECO:0000313" key="3">
    <source>
        <dbReference type="Proteomes" id="UP000782854"/>
    </source>
</evidence>
<comment type="caution">
    <text evidence="2">The sequence shown here is derived from an EMBL/GenBank/DDBJ whole genome shotgun (WGS) entry which is preliminary data.</text>
</comment>
<keyword evidence="3" id="KW-1185">Reference proteome</keyword>
<feature type="non-terminal residue" evidence="2">
    <location>
        <position position="1"/>
    </location>
</feature>
<dbReference type="Pfam" id="PF02093">
    <property type="entry name" value="Gag_p30"/>
    <property type="match status" value="1"/>
</dbReference>
<dbReference type="GO" id="GO:0019068">
    <property type="term" value="P:virion assembly"/>
    <property type="evidence" value="ECO:0007669"/>
    <property type="project" value="InterPro"/>
</dbReference>